<dbReference type="SUPFAM" id="SSF103473">
    <property type="entry name" value="MFS general substrate transporter"/>
    <property type="match status" value="1"/>
</dbReference>
<protein>
    <submittedName>
        <fullName evidence="6">Predicted arabinose efflux permease, MFS family</fullName>
    </submittedName>
</protein>
<evidence type="ECO:0000256" key="2">
    <source>
        <dbReference type="ARBA" id="ARBA00022989"/>
    </source>
</evidence>
<evidence type="ECO:0000256" key="1">
    <source>
        <dbReference type="ARBA" id="ARBA00022692"/>
    </source>
</evidence>
<dbReference type="PANTHER" id="PTHR23531">
    <property type="entry name" value="QUINOLENE RESISTANCE PROTEIN NORA"/>
    <property type="match status" value="1"/>
</dbReference>
<feature type="transmembrane region" description="Helical" evidence="4">
    <location>
        <begin position="140"/>
        <end position="161"/>
    </location>
</feature>
<dbReference type="InterPro" id="IPR036259">
    <property type="entry name" value="MFS_trans_sf"/>
</dbReference>
<dbReference type="GO" id="GO:0022857">
    <property type="term" value="F:transmembrane transporter activity"/>
    <property type="evidence" value="ECO:0007669"/>
    <property type="project" value="InterPro"/>
</dbReference>
<dbReference type="PANTHER" id="PTHR23531:SF1">
    <property type="entry name" value="QUINOLENE RESISTANCE PROTEIN NORA"/>
    <property type="match status" value="1"/>
</dbReference>
<keyword evidence="7" id="KW-1185">Reference proteome</keyword>
<evidence type="ECO:0000259" key="5">
    <source>
        <dbReference type="PROSITE" id="PS50850"/>
    </source>
</evidence>
<dbReference type="Gene3D" id="1.20.1250.20">
    <property type="entry name" value="MFS general substrate transporter like domains"/>
    <property type="match status" value="1"/>
</dbReference>
<evidence type="ECO:0000313" key="6">
    <source>
        <dbReference type="EMBL" id="SFO05199.1"/>
    </source>
</evidence>
<feature type="transmembrane region" description="Helical" evidence="4">
    <location>
        <begin position="299"/>
        <end position="325"/>
    </location>
</feature>
<gene>
    <name evidence="6" type="ORF">SAMN05660284_02806</name>
</gene>
<dbReference type="STRING" id="83765.SAMN05660284_02806"/>
<feature type="domain" description="Major facilitator superfamily (MFS) profile" evidence="5">
    <location>
        <begin position="14"/>
        <end position="386"/>
    </location>
</feature>
<dbReference type="RefSeq" id="WP_091198331.1">
    <property type="nucleotide sequence ID" value="NZ_FOVE01000032.1"/>
</dbReference>
<dbReference type="InterPro" id="IPR052714">
    <property type="entry name" value="MFS_Exporter"/>
</dbReference>
<dbReference type="EMBL" id="FOVE01000032">
    <property type="protein sequence ID" value="SFO05199.1"/>
    <property type="molecule type" value="Genomic_DNA"/>
</dbReference>
<dbReference type="Proteomes" id="UP000242869">
    <property type="component" value="Unassembled WGS sequence"/>
</dbReference>
<dbReference type="Pfam" id="PF07690">
    <property type="entry name" value="MFS_1"/>
    <property type="match status" value="1"/>
</dbReference>
<evidence type="ECO:0000256" key="3">
    <source>
        <dbReference type="ARBA" id="ARBA00023136"/>
    </source>
</evidence>
<keyword evidence="1 4" id="KW-0812">Transmembrane</keyword>
<dbReference type="PROSITE" id="PS50850">
    <property type="entry name" value="MFS"/>
    <property type="match status" value="1"/>
</dbReference>
<feature type="transmembrane region" description="Helical" evidence="4">
    <location>
        <begin position="53"/>
        <end position="73"/>
    </location>
</feature>
<dbReference type="AlphaFoldDB" id="A0A1I5E160"/>
<dbReference type="OrthoDB" id="9764259at2"/>
<feature type="transmembrane region" description="Helical" evidence="4">
    <location>
        <begin position="245"/>
        <end position="263"/>
    </location>
</feature>
<dbReference type="InterPro" id="IPR020846">
    <property type="entry name" value="MFS_dom"/>
</dbReference>
<dbReference type="CDD" id="cd17489">
    <property type="entry name" value="MFS_YfcJ_like"/>
    <property type="match status" value="1"/>
</dbReference>
<feature type="transmembrane region" description="Helical" evidence="4">
    <location>
        <begin position="275"/>
        <end position="293"/>
    </location>
</feature>
<feature type="transmembrane region" description="Helical" evidence="4">
    <location>
        <begin position="337"/>
        <end position="355"/>
    </location>
</feature>
<proteinExistence type="predicted"/>
<feature type="transmembrane region" description="Helical" evidence="4">
    <location>
        <begin position="361"/>
        <end position="381"/>
    </location>
</feature>
<keyword evidence="3 4" id="KW-0472">Membrane</keyword>
<feature type="transmembrane region" description="Helical" evidence="4">
    <location>
        <begin position="12"/>
        <end position="33"/>
    </location>
</feature>
<organism evidence="6 7">
    <name type="scientific">Formivibrio citricus</name>
    <dbReference type="NCBI Taxonomy" id="83765"/>
    <lineage>
        <taxon>Bacteria</taxon>
        <taxon>Pseudomonadati</taxon>
        <taxon>Pseudomonadota</taxon>
        <taxon>Betaproteobacteria</taxon>
        <taxon>Neisseriales</taxon>
        <taxon>Chitinibacteraceae</taxon>
        <taxon>Formivibrio</taxon>
    </lineage>
</organism>
<evidence type="ECO:0000256" key="4">
    <source>
        <dbReference type="SAM" id="Phobius"/>
    </source>
</evidence>
<feature type="transmembrane region" description="Helical" evidence="4">
    <location>
        <begin position="85"/>
        <end position="105"/>
    </location>
</feature>
<reference evidence="7" key="1">
    <citation type="submission" date="2016-10" db="EMBL/GenBank/DDBJ databases">
        <authorList>
            <person name="Varghese N."/>
            <person name="Submissions S."/>
        </authorList>
    </citation>
    <scope>NUCLEOTIDE SEQUENCE [LARGE SCALE GENOMIC DNA]</scope>
    <source>
        <strain evidence="7">DSM 6150</strain>
    </source>
</reference>
<keyword evidence="2 4" id="KW-1133">Transmembrane helix</keyword>
<sequence length="394" mass="42274">MPPSSKPEALWTPAFVLICLANFLTFFAFYLLLPVLPAYLLDEFHASRSVSGAVLGVYTLSALLIRPVSGYVVDTVSRKPLHAVGLLIFVGLFAGYPVAGTLLAFTLLRAFHGMAFGMVTTSGSTLAIDVMPASRRGEGIAFFGLTGSLAMAFGPMSGLFAMKNHSYHAAFVLSLIAGILSWIMVLFIRAKPHQRTPHSALSLDRFFLLKGAHGSVSLLLSAFLYGVLLFYVVLFAREVGLENEAGYFFVLMALGVGLSRFGSGKLIDKGHGVQLIVAGKVLLFLATAVFALWPTHWVFNIGSILIGMGCGVIGPCYQSLFVDLAQHNQRGTANSTFYTAWDLGIGSGVLIGGATAQWLNYGAAILFGALLVVMSLIYFLFFTASHYKANKCPA</sequence>
<dbReference type="InterPro" id="IPR011701">
    <property type="entry name" value="MFS"/>
</dbReference>
<accession>A0A1I5E160</accession>
<feature type="transmembrane region" description="Helical" evidence="4">
    <location>
        <begin position="207"/>
        <end position="233"/>
    </location>
</feature>
<feature type="transmembrane region" description="Helical" evidence="4">
    <location>
        <begin position="167"/>
        <end position="187"/>
    </location>
</feature>
<evidence type="ECO:0000313" key="7">
    <source>
        <dbReference type="Proteomes" id="UP000242869"/>
    </source>
</evidence>
<name>A0A1I5E160_9NEIS</name>